<dbReference type="NCBIfam" id="TIGR04057">
    <property type="entry name" value="SusC_RagA_signa"/>
    <property type="match status" value="1"/>
</dbReference>
<dbReference type="Gene3D" id="3.55.50.30">
    <property type="match status" value="1"/>
</dbReference>
<evidence type="ECO:0000256" key="6">
    <source>
        <dbReference type="ARBA" id="ARBA00023004"/>
    </source>
</evidence>
<keyword evidence="7 11" id="KW-0798">TonB box</keyword>
<dbReference type="InterPro" id="IPR000531">
    <property type="entry name" value="Beta-barrel_TonB"/>
</dbReference>
<dbReference type="InterPro" id="IPR023997">
    <property type="entry name" value="TonB-dep_OMP_SusC/RagA_CS"/>
</dbReference>
<dbReference type="Gene3D" id="2.170.130.10">
    <property type="entry name" value="TonB-dependent receptor, plug domain"/>
    <property type="match status" value="1"/>
</dbReference>
<dbReference type="GO" id="GO:0009279">
    <property type="term" value="C:cell outer membrane"/>
    <property type="evidence" value="ECO:0007669"/>
    <property type="project" value="UniProtKB-SubCell"/>
</dbReference>
<dbReference type="RefSeq" id="WP_074558844.1">
    <property type="nucleotide sequence ID" value="NZ_FMYE01000030.1"/>
</dbReference>
<dbReference type="SUPFAM" id="SSF49464">
    <property type="entry name" value="Carboxypeptidase regulatory domain-like"/>
    <property type="match status" value="1"/>
</dbReference>
<evidence type="ECO:0000256" key="11">
    <source>
        <dbReference type="RuleBase" id="RU003357"/>
    </source>
</evidence>
<dbReference type="InterPro" id="IPR012910">
    <property type="entry name" value="Plug_dom"/>
</dbReference>
<keyword evidence="8 10" id="KW-0472">Membrane</keyword>
<evidence type="ECO:0000259" key="12">
    <source>
        <dbReference type="SMART" id="SM00965"/>
    </source>
</evidence>
<evidence type="ECO:0000256" key="1">
    <source>
        <dbReference type="ARBA" id="ARBA00004571"/>
    </source>
</evidence>
<dbReference type="InterPro" id="IPR036942">
    <property type="entry name" value="Beta-barrel_TonB_sf"/>
</dbReference>
<dbReference type="Gene3D" id="2.40.170.20">
    <property type="entry name" value="TonB-dependent receptor, beta-barrel domain"/>
    <property type="match status" value="1"/>
</dbReference>
<dbReference type="PROSITE" id="PS52016">
    <property type="entry name" value="TONB_DEPENDENT_REC_3"/>
    <property type="match status" value="1"/>
</dbReference>
<evidence type="ECO:0000313" key="14">
    <source>
        <dbReference type="Proteomes" id="UP000183670"/>
    </source>
</evidence>
<feature type="domain" description="Secretin/TonB short N-terminal" evidence="12">
    <location>
        <begin position="66"/>
        <end position="117"/>
    </location>
</feature>
<dbReference type="Pfam" id="PF07660">
    <property type="entry name" value="STN"/>
    <property type="match status" value="1"/>
</dbReference>
<dbReference type="Pfam" id="PF00593">
    <property type="entry name" value="TonB_dep_Rec_b-barrel"/>
    <property type="match status" value="1"/>
</dbReference>
<dbReference type="SUPFAM" id="SSF56935">
    <property type="entry name" value="Porins"/>
    <property type="match status" value="1"/>
</dbReference>
<sequence length="1112" mass="123012">MNYTKLIFSFRKRRQNLLIFRNFTILLVALVLLPAGVSAQKGNVSVNINNGTVKTFIKEIEKQTRYTFVYRNNVLNDQAKVSVNCKNKPLDQVLSQVFTPLNVSYSLNNNTIVLVKKELQQQKKSEKKTIKGTVTDGRGEPIIGANVIQEGGIGTITDVDGNFTVTADPSKPLDISYIGYKKKSVRIGASPTVRIALEEDAHVMDEVIVIGYGSKTKRDVTSSIGTYKPGEVNVRQVLGVDELLQGRVSGVNITSASGVPGSKNRVSIRGIGSITAGNEPLYVIDGVPINNTSGDTGAWGAQSMNGLNDFNPSDVESIQILKDAASAAIYGSRATNGVILITTKKGSKGQAKVSIDTNVSFSNLTRTDKLDMADTDLFLEVLNEAIDNYNLQTNSTQARIDNPAPGKAQTNWLDLVLRTAVTYTTTASVSGGTDKTNYYLSANYKHNEGVIINNLLKRYNLKVNLDTEIKKWLKVGTSLNLSYSRNNRVPTGYNIGTSVITRAIEQRPWDSPYRPDGEYAVGGQELANHNPIQALNEEDVYIDNYRALGSLYMLFNITKDLNFKTTLGEDFNYTEEHIYYSADHPYGNKVGKLIDGRKSYASTLWENVLTYKHSFAEDFSLDVMLGHSIQKDVTSSAAQTGIGFPSPSFDVNSVAAEFSDVSTGLSSFLLQSFFGRLSLNYKNRYLLTGTMRTDGSSKFISNNRYGYFPSVSAGWNLGEESWWKFPQTDVKLRASWGCTGNQGGIGSYAYQALAGGGYNYNGENGLGLTTAGNRDLKWEKAQQGDIGVDLSFFRGAITFTADAFIKDTKDLLYQKPTPATSGYTSQVCNIGSMRNKGLEFTLGANLGKGSFSWHSDFNISFIRNKLTALLDNNEILTTSSMHALKVGEPIGSFYMIKWKGIYQSDDEIPAKIYDQGVRAGDCIYEDVDGNDVIDENDKQFVGSANPKFTGGFNNTFKYKGFDLSMFFTFSSGNKLYELWTGGLRMGNGTWPILKSSAESRWTGPGSTNKNPRAIYGYTWNSTKFVNTRMLHDASYIRCRTASIGYTLPKSWINRLHIDNLRIYFQADNLFVLTKWPYLDPEVNVSLSATNMGYDYLYPSQPRTFTIGVNLKF</sequence>
<dbReference type="InterPro" id="IPR039426">
    <property type="entry name" value="TonB-dep_rcpt-like"/>
</dbReference>
<name>A0A1G6G837_BACOV</name>
<gene>
    <name evidence="13" type="ORF">SAMN05192581_103032</name>
</gene>
<evidence type="ECO:0000256" key="7">
    <source>
        <dbReference type="ARBA" id="ARBA00023077"/>
    </source>
</evidence>
<dbReference type="InterPro" id="IPR008969">
    <property type="entry name" value="CarboxyPept-like_regulatory"/>
</dbReference>
<dbReference type="GO" id="GO:0006826">
    <property type="term" value="P:iron ion transport"/>
    <property type="evidence" value="ECO:0007669"/>
    <property type="project" value="UniProtKB-KW"/>
</dbReference>
<dbReference type="InterPro" id="IPR037066">
    <property type="entry name" value="Plug_dom_sf"/>
</dbReference>
<comment type="subcellular location">
    <subcellularLocation>
        <location evidence="1 10">Cell outer membrane</location>
        <topology evidence="1 10">Multi-pass membrane protein</topology>
    </subcellularLocation>
</comment>
<dbReference type="Proteomes" id="UP000183670">
    <property type="component" value="Unassembled WGS sequence"/>
</dbReference>
<evidence type="ECO:0000256" key="3">
    <source>
        <dbReference type="ARBA" id="ARBA00022452"/>
    </source>
</evidence>
<keyword evidence="2 10" id="KW-0813">Transport</keyword>
<evidence type="ECO:0000256" key="9">
    <source>
        <dbReference type="ARBA" id="ARBA00023237"/>
    </source>
</evidence>
<keyword evidence="5 10" id="KW-0812">Transmembrane</keyword>
<dbReference type="InterPro" id="IPR023996">
    <property type="entry name" value="TonB-dep_OMP_SusC/RagA"/>
</dbReference>
<keyword evidence="4" id="KW-0410">Iron transport</keyword>
<evidence type="ECO:0000256" key="10">
    <source>
        <dbReference type="PROSITE-ProRule" id="PRU01360"/>
    </source>
</evidence>
<dbReference type="SMART" id="SM00965">
    <property type="entry name" value="STN"/>
    <property type="match status" value="1"/>
</dbReference>
<reference evidence="13 14" key="1">
    <citation type="submission" date="2016-10" db="EMBL/GenBank/DDBJ databases">
        <authorList>
            <person name="de Groot N.N."/>
        </authorList>
    </citation>
    <scope>NUCLEOTIDE SEQUENCE [LARGE SCALE GENOMIC DNA]</scope>
    <source>
        <strain evidence="13 14">NLAE-zl-C500</strain>
    </source>
</reference>
<dbReference type="NCBIfam" id="TIGR04056">
    <property type="entry name" value="OMP_RagA_SusC"/>
    <property type="match status" value="1"/>
</dbReference>
<protein>
    <submittedName>
        <fullName evidence="13">TonB-linked outer membrane protein, SusC/RagA family</fullName>
    </submittedName>
</protein>
<dbReference type="AlphaFoldDB" id="A0A1G6G837"/>
<evidence type="ECO:0000256" key="5">
    <source>
        <dbReference type="ARBA" id="ARBA00022692"/>
    </source>
</evidence>
<dbReference type="Pfam" id="PF07715">
    <property type="entry name" value="Plug"/>
    <property type="match status" value="1"/>
</dbReference>
<comment type="similarity">
    <text evidence="10 11">Belongs to the TonB-dependent receptor family.</text>
</comment>
<dbReference type="EMBL" id="FMYE01000030">
    <property type="protein sequence ID" value="SDB77925.1"/>
    <property type="molecule type" value="Genomic_DNA"/>
</dbReference>
<dbReference type="Pfam" id="PF13715">
    <property type="entry name" value="CarbopepD_reg_2"/>
    <property type="match status" value="1"/>
</dbReference>
<keyword evidence="4" id="KW-0406">Ion transport</keyword>
<dbReference type="InterPro" id="IPR011662">
    <property type="entry name" value="Secretin/TonB_short_N"/>
</dbReference>
<keyword evidence="6" id="KW-0408">Iron</keyword>
<keyword evidence="9 10" id="KW-0998">Cell outer membrane</keyword>
<accession>A0A1G6G837</accession>
<proteinExistence type="inferred from homology"/>
<evidence type="ECO:0000313" key="13">
    <source>
        <dbReference type="EMBL" id="SDB77925.1"/>
    </source>
</evidence>
<organism evidence="13 14">
    <name type="scientific">Bacteroides ovatus</name>
    <dbReference type="NCBI Taxonomy" id="28116"/>
    <lineage>
        <taxon>Bacteria</taxon>
        <taxon>Pseudomonadati</taxon>
        <taxon>Bacteroidota</taxon>
        <taxon>Bacteroidia</taxon>
        <taxon>Bacteroidales</taxon>
        <taxon>Bacteroidaceae</taxon>
        <taxon>Bacteroides</taxon>
    </lineage>
</organism>
<evidence type="ECO:0000256" key="4">
    <source>
        <dbReference type="ARBA" id="ARBA00022496"/>
    </source>
</evidence>
<keyword evidence="3 10" id="KW-1134">Transmembrane beta strand</keyword>
<evidence type="ECO:0000256" key="8">
    <source>
        <dbReference type="ARBA" id="ARBA00023136"/>
    </source>
</evidence>
<evidence type="ECO:0000256" key="2">
    <source>
        <dbReference type="ARBA" id="ARBA00022448"/>
    </source>
</evidence>